<evidence type="ECO:0008006" key="8">
    <source>
        <dbReference type="Google" id="ProtNLM"/>
    </source>
</evidence>
<evidence type="ECO:0000313" key="7">
    <source>
        <dbReference type="Proteomes" id="UP000092154"/>
    </source>
</evidence>
<evidence type="ECO:0000256" key="4">
    <source>
        <dbReference type="SAM" id="MobiDB-lite"/>
    </source>
</evidence>
<accession>A0A1B7NE41</accession>
<evidence type="ECO:0000256" key="3">
    <source>
        <dbReference type="ARBA" id="ARBA00023277"/>
    </source>
</evidence>
<keyword evidence="5" id="KW-1133">Transmembrane helix</keyword>
<proteinExistence type="predicted"/>
<keyword evidence="7" id="KW-1185">Reference proteome</keyword>
<name>A0A1B7NE41_9AGAM</name>
<dbReference type="Proteomes" id="UP000092154">
    <property type="component" value="Unassembled WGS sequence"/>
</dbReference>
<dbReference type="STRING" id="1314800.A0A1B7NE41"/>
<feature type="compositionally biased region" description="Basic and acidic residues" evidence="4">
    <location>
        <begin position="1"/>
        <end position="19"/>
    </location>
</feature>
<evidence type="ECO:0000256" key="1">
    <source>
        <dbReference type="ARBA" id="ARBA00022679"/>
    </source>
</evidence>
<dbReference type="Pfam" id="PF10250">
    <property type="entry name" value="O-FucT"/>
    <property type="match status" value="1"/>
</dbReference>
<evidence type="ECO:0000256" key="2">
    <source>
        <dbReference type="ARBA" id="ARBA00023253"/>
    </source>
</evidence>
<feature type="region of interest" description="Disordered" evidence="4">
    <location>
        <begin position="1"/>
        <end position="20"/>
    </location>
</feature>
<dbReference type="InParanoid" id="A0A1B7NE41"/>
<organism evidence="6 7">
    <name type="scientific">Rhizopogon vinicolor AM-OR11-026</name>
    <dbReference type="NCBI Taxonomy" id="1314800"/>
    <lineage>
        <taxon>Eukaryota</taxon>
        <taxon>Fungi</taxon>
        <taxon>Dikarya</taxon>
        <taxon>Basidiomycota</taxon>
        <taxon>Agaricomycotina</taxon>
        <taxon>Agaricomycetes</taxon>
        <taxon>Agaricomycetidae</taxon>
        <taxon>Boletales</taxon>
        <taxon>Suillineae</taxon>
        <taxon>Rhizopogonaceae</taxon>
        <taxon>Rhizopogon</taxon>
    </lineage>
</organism>
<evidence type="ECO:0000256" key="5">
    <source>
        <dbReference type="SAM" id="Phobius"/>
    </source>
</evidence>
<protein>
    <recommendedName>
        <fullName evidence="8">GDP-fucose protein O-fucosyltransferase</fullName>
    </recommendedName>
</protein>
<reference evidence="6 7" key="1">
    <citation type="submission" date="2016-06" db="EMBL/GenBank/DDBJ databases">
        <title>Comparative genomics of the ectomycorrhizal sister species Rhizopogon vinicolor and Rhizopogon vesiculosus (Basidiomycota: Boletales) reveals a divergence of the mating type B locus.</title>
        <authorList>
            <consortium name="DOE Joint Genome Institute"/>
            <person name="Mujic A.B."/>
            <person name="Kuo A."/>
            <person name="Tritt A."/>
            <person name="Lipzen A."/>
            <person name="Chen C."/>
            <person name="Johnson J."/>
            <person name="Sharma A."/>
            <person name="Barry K."/>
            <person name="Grigoriev I.V."/>
            <person name="Spatafora J.W."/>
        </authorList>
    </citation>
    <scope>NUCLEOTIDE SEQUENCE [LARGE SCALE GENOMIC DNA]</scope>
    <source>
        <strain evidence="6 7">AM-OR11-026</strain>
    </source>
</reference>
<dbReference type="EMBL" id="KV448145">
    <property type="protein sequence ID" value="OAX43014.1"/>
    <property type="molecule type" value="Genomic_DNA"/>
</dbReference>
<dbReference type="Gene3D" id="3.40.50.11350">
    <property type="match status" value="1"/>
</dbReference>
<keyword evidence="5" id="KW-0812">Transmembrane</keyword>
<dbReference type="OrthoDB" id="423313at2759"/>
<keyword evidence="2" id="KW-0294">Fucose metabolism</keyword>
<dbReference type="CDD" id="cd11296">
    <property type="entry name" value="O-FucT_like"/>
    <property type="match status" value="1"/>
</dbReference>
<evidence type="ECO:0000313" key="6">
    <source>
        <dbReference type="EMBL" id="OAX43014.1"/>
    </source>
</evidence>
<keyword evidence="5" id="KW-0472">Membrane</keyword>
<dbReference type="InterPro" id="IPR019378">
    <property type="entry name" value="GDP-Fuc_O-FucTrfase"/>
</dbReference>
<keyword evidence="1" id="KW-0808">Transferase</keyword>
<sequence length="477" mass="54326">MTKGSDEYFEADSPRRDSNDDLESPFIPVFRTKSSRPNRSIWTLCIVLAGVSLLGVGALLFAKPLRYRNAQDAPVYTGIIDSQSYVQGPPTQSFRDNLRNDTKYITSWVSAGWTNDVMTYGNLIYLALITGRVPIIAKFIPSHVDGRTAPFAFGEVFDIPRLSQTIGSPVLEWHEVKDSESQVLDDLGCWNIWESVQTDVHDARGSHSLNLLKLDISWTRTPDWVKLTAPEIKDNHASFWSLASLGFPETRSRYLESTNYPSPEHQVSLLPDDQVLCFDYLYYIGAQNSFEWEMDYSPAWRFVGQHMHWNASLERLADEHARRAMNVPAGEPTPPYISIHMRHGDFRGLCNELPLDQCFASLPVIARRVSEVQEELRTQKGIEVTQVIMTSDERDPEWWSGVREMGWTWVDYATERTEEVYGKWYPVFLDAVIQSNGAGFVGTHGSTMTTVARRRVESWHGGPTRVVRWGWPGADDH</sequence>
<dbReference type="AlphaFoldDB" id="A0A1B7NE41"/>
<dbReference type="GO" id="GO:0016740">
    <property type="term" value="F:transferase activity"/>
    <property type="evidence" value="ECO:0007669"/>
    <property type="project" value="UniProtKB-KW"/>
</dbReference>
<dbReference type="GO" id="GO:0006004">
    <property type="term" value="P:fucose metabolic process"/>
    <property type="evidence" value="ECO:0007669"/>
    <property type="project" value="UniProtKB-KW"/>
</dbReference>
<keyword evidence="3" id="KW-0119">Carbohydrate metabolism</keyword>
<feature type="transmembrane region" description="Helical" evidence="5">
    <location>
        <begin position="41"/>
        <end position="62"/>
    </location>
</feature>
<gene>
    <name evidence="6" type="ORF">K503DRAFT_766219</name>
</gene>